<dbReference type="InterPro" id="IPR029058">
    <property type="entry name" value="AB_hydrolase_fold"/>
</dbReference>
<evidence type="ECO:0000313" key="3">
    <source>
        <dbReference type="EMBL" id="MBD8030039.1"/>
    </source>
</evidence>
<feature type="domain" description="Phospholipase/carboxylesterase/thioesterase" evidence="2">
    <location>
        <begin position="32"/>
        <end position="192"/>
    </location>
</feature>
<reference evidence="3 4" key="1">
    <citation type="submission" date="2020-08" db="EMBL/GenBank/DDBJ databases">
        <title>A Genomic Blueprint of the Chicken Gut Microbiome.</title>
        <authorList>
            <person name="Gilroy R."/>
            <person name="Ravi A."/>
            <person name="Getino M."/>
            <person name="Pursley I."/>
            <person name="Horton D.L."/>
            <person name="Alikhan N.-F."/>
            <person name="Baker D."/>
            <person name="Gharbi K."/>
            <person name="Hall N."/>
            <person name="Watson M."/>
            <person name="Adriaenssens E.M."/>
            <person name="Foster-Nyarko E."/>
            <person name="Jarju S."/>
            <person name="Secka A."/>
            <person name="Antonio M."/>
            <person name="Oren A."/>
            <person name="Chaudhuri R."/>
            <person name="La Ragione R.M."/>
            <person name="Hildebrand F."/>
            <person name="Pallen M.J."/>
        </authorList>
    </citation>
    <scope>NUCLEOTIDE SEQUENCE [LARGE SCALE GENOMIC DNA]</scope>
    <source>
        <strain evidence="3 4">Sa1YVA5</strain>
    </source>
</reference>
<dbReference type="PANTHER" id="PTHR43037">
    <property type="entry name" value="UNNAMED PRODUCT-RELATED"/>
    <property type="match status" value="1"/>
</dbReference>
<dbReference type="InterPro" id="IPR003140">
    <property type="entry name" value="PLipase/COase/thioEstase"/>
</dbReference>
<gene>
    <name evidence="3" type="ORF">H9627_06855</name>
</gene>
<dbReference type="EMBL" id="JACSPR010000004">
    <property type="protein sequence ID" value="MBD8030039.1"/>
    <property type="molecule type" value="Genomic_DNA"/>
</dbReference>
<evidence type="ECO:0000256" key="1">
    <source>
        <dbReference type="ARBA" id="ARBA00022729"/>
    </source>
</evidence>
<organism evidence="3 4">
    <name type="scientific">Corynebacterium gallinarum</name>
    <dbReference type="NCBI Taxonomy" id="2762214"/>
    <lineage>
        <taxon>Bacteria</taxon>
        <taxon>Bacillati</taxon>
        <taxon>Actinomycetota</taxon>
        <taxon>Actinomycetes</taxon>
        <taxon>Mycobacteriales</taxon>
        <taxon>Corynebacteriaceae</taxon>
        <taxon>Corynebacterium</taxon>
    </lineage>
</organism>
<dbReference type="SUPFAM" id="SSF53474">
    <property type="entry name" value="alpha/beta-Hydrolases"/>
    <property type="match status" value="1"/>
</dbReference>
<dbReference type="InterPro" id="IPR050955">
    <property type="entry name" value="Plant_Biomass_Hydrol_Est"/>
</dbReference>
<dbReference type="Proteomes" id="UP000650224">
    <property type="component" value="Unassembled WGS sequence"/>
</dbReference>
<dbReference type="PANTHER" id="PTHR43037:SF1">
    <property type="entry name" value="BLL1128 PROTEIN"/>
    <property type="match status" value="1"/>
</dbReference>
<dbReference type="Pfam" id="PF02230">
    <property type="entry name" value="Abhydrolase_2"/>
    <property type="match status" value="1"/>
</dbReference>
<proteinExistence type="predicted"/>
<comment type="caution">
    <text evidence="3">The sequence shown here is derived from an EMBL/GenBank/DDBJ whole genome shotgun (WGS) entry which is preliminary data.</text>
</comment>
<evidence type="ECO:0000259" key="2">
    <source>
        <dbReference type="Pfam" id="PF02230"/>
    </source>
</evidence>
<dbReference type="GO" id="GO:0016787">
    <property type="term" value="F:hydrolase activity"/>
    <property type="evidence" value="ECO:0007669"/>
    <property type="project" value="InterPro"/>
</dbReference>
<evidence type="ECO:0000313" key="4">
    <source>
        <dbReference type="Proteomes" id="UP000650224"/>
    </source>
</evidence>
<dbReference type="Gene3D" id="3.40.50.1820">
    <property type="entry name" value="alpha/beta hydrolase"/>
    <property type="match status" value="1"/>
</dbReference>
<accession>A0A8I0HNJ4</accession>
<name>A0A8I0HNJ4_9CORY</name>
<keyword evidence="1" id="KW-0732">Signal</keyword>
<keyword evidence="4" id="KW-1185">Reference proteome</keyword>
<protein>
    <submittedName>
        <fullName evidence="3">Polyhydroxybutyrate depolymerase</fullName>
    </submittedName>
</protein>
<dbReference type="AlphaFoldDB" id="A0A8I0HNJ4"/>
<sequence>MMVASFSTEHTAVHTGVMIRGSLEHQGHERTFTIIEPEQPSGVLLVFFHGSQQSGTVTRKFTNFTFDELTDRGCVVVYPDGVEQHFNDARIGLDEKTRHMDIDDVGFFIKLVEYMHRHHDITRVFVAGYSNGGQMVMRLMHEVPKMLSGAATVAANMPVPDNTLPEVLLHKPHPVPYLAMAGTADPFSPYSGGDAGIGASHRRGHGMSAHDSAAYFAGRNGLTESTKNRRAANIVIDRWDGDAPVELWTLIGVGHLVPSNKNYPDFLGPSTDELVAAEVIADFFGL</sequence>